<protein>
    <submittedName>
        <fullName evidence="1">Uncharacterized protein</fullName>
    </submittedName>
</protein>
<dbReference type="SUPFAM" id="SSF47986">
    <property type="entry name" value="DEATH domain"/>
    <property type="match status" value="1"/>
</dbReference>
<proteinExistence type="predicted"/>
<dbReference type="EMBL" id="JABEBT010000028">
    <property type="protein sequence ID" value="KAF7636627.1"/>
    <property type="molecule type" value="Genomic_DNA"/>
</dbReference>
<dbReference type="AlphaFoldDB" id="A0A8S9ZTV3"/>
<dbReference type="InterPro" id="IPR011029">
    <property type="entry name" value="DEATH-like_dom_sf"/>
</dbReference>
<name>A0A8S9ZTV3_9BILA</name>
<keyword evidence="2" id="KW-1185">Reference proteome</keyword>
<evidence type="ECO:0000313" key="1">
    <source>
        <dbReference type="EMBL" id="KAF7636627.1"/>
    </source>
</evidence>
<gene>
    <name evidence="1" type="ORF">Mgra_00004023</name>
</gene>
<dbReference type="Proteomes" id="UP000605970">
    <property type="component" value="Unassembled WGS sequence"/>
</dbReference>
<evidence type="ECO:0000313" key="2">
    <source>
        <dbReference type="Proteomes" id="UP000605970"/>
    </source>
</evidence>
<organism evidence="1 2">
    <name type="scientific">Meloidogyne graminicola</name>
    <dbReference type="NCBI Taxonomy" id="189291"/>
    <lineage>
        <taxon>Eukaryota</taxon>
        <taxon>Metazoa</taxon>
        <taxon>Ecdysozoa</taxon>
        <taxon>Nematoda</taxon>
        <taxon>Chromadorea</taxon>
        <taxon>Rhabditida</taxon>
        <taxon>Tylenchina</taxon>
        <taxon>Tylenchomorpha</taxon>
        <taxon>Tylenchoidea</taxon>
        <taxon>Meloidogynidae</taxon>
        <taxon>Meloidogyninae</taxon>
        <taxon>Meloidogyne</taxon>
    </lineage>
</organism>
<reference evidence="1" key="1">
    <citation type="journal article" date="2020" name="Ecol. Evol.">
        <title>Genome structure and content of the rice root-knot nematode (Meloidogyne graminicola).</title>
        <authorList>
            <person name="Phan N.T."/>
            <person name="Danchin E.G.J."/>
            <person name="Klopp C."/>
            <person name="Perfus-Barbeoch L."/>
            <person name="Kozlowski D.K."/>
            <person name="Koutsovoulos G.D."/>
            <person name="Lopez-Roques C."/>
            <person name="Bouchez O."/>
            <person name="Zahm M."/>
            <person name="Besnard G."/>
            <person name="Bellafiore S."/>
        </authorList>
    </citation>
    <scope>NUCLEOTIDE SEQUENCE</scope>
    <source>
        <strain evidence="1">VN-18</strain>
    </source>
</reference>
<sequence length="112" mass="12754">MSSSCFDLSTNLSQLSYSVFSQLSHQLNCQDLWIDLFNDQEKSSPYSLSSAEKEKCLRLQEPGAYLLRLLGNRGQNVKGFLTKLHLSAKVFGPKMDIPQLIRHRIHGELSIR</sequence>
<comment type="caution">
    <text evidence="1">The sequence shown here is derived from an EMBL/GenBank/DDBJ whole genome shotgun (WGS) entry which is preliminary data.</text>
</comment>
<accession>A0A8S9ZTV3</accession>